<proteinExistence type="predicted"/>
<reference evidence="1" key="1">
    <citation type="submission" date="2021-10" db="EMBL/GenBank/DDBJ databases">
        <title>Tropical sea cucumber genome reveals ecological adaptation and Cuvierian tubules defense mechanism.</title>
        <authorList>
            <person name="Chen T."/>
        </authorList>
    </citation>
    <scope>NUCLEOTIDE SEQUENCE</scope>
    <source>
        <strain evidence="1">Nanhai2018</strain>
        <tissue evidence="1">Muscle</tissue>
    </source>
</reference>
<dbReference type="PANTHER" id="PTHR46670">
    <property type="entry name" value="ENDO/EXONUCLEASE/PHOSPHATASE DOMAIN-CONTAINING PROTEIN"/>
    <property type="match status" value="1"/>
</dbReference>
<dbReference type="OrthoDB" id="419189at2759"/>
<dbReference type="AlphaFoldDB" id="A0A9Q0YQ59"/>
<sequence>MNFLDSPWQGERSSGSTGLLFRETVRVALLRKGKEDSFEFSEWVIKLQRHLVGLSIIYRPPYSVNHSVTTSVFLEQFATYLESIATEREPLFIVGDVDIHINKPDDNDTRQLNDLQTSLAMEQLVMELTHVSGNILHLNVV</sequence>
<organism evidence="1 2">
    <name type="scientific">Holothuria leucospilota</name>
    <name type="common">Black long sea cucumber</name>
    <name type="synonym">Mertensiothuria leucospilota</name>
    <dbReference type="NCBI Taxonomy" id="206669"/>
    <lineage>
        <taxon>Eukaryota</taxon>
        <taxon>Metazoa</taxon>
        <taxon>Echinodermata</taxon>
        <taxon>Eleutherozoa</taxon>
        <taxon>Echinozoa</taxon>
        <taxon>Holothuroidea</taxon>
        <taxon>Aspidochirotacea</taxon>
        <taxon>Aspidochirotida</taxon>
        <taxon>Holothuriidae</taxon>
        <taxon>Holothuria</taxon>
    </lineage>
</organism>
<dbReference type="EMBL" id="JAIZAY010000019">
    <property type="protein sequence ID" value="KAJ8024297.1"/>
    <property type="molecule type" value="Genomic_DNA"/>
</dbReference>
<accession>A0A9Q0YQ59</accession>
<name>A0A9Q0YQ59_HOLLE</name>
<dbReference type="Proteomes" id="UP001152320">
    <property type="component" value="Chromosome 19"/>
</dbReference>
<keyword evidence="2" id="KW-1185">Reference proteome</keyword>
<evidence type="ECO:0000313" key="1">
    <source>
        <dbReference type="EMBL" id="KAJ8024297.1"/>
    </source>
</evidence>
<dbReference type="PANTHER" id="PTHR46670:SF3">
    <property type="entry name" value="ENDONUCLEASE_EXONUCLEASE_PHOSPHATASE DOMAIN-CONTAINING PROTEIN"/>
    <property type="match status" value="1"/>
</dbReference>
<protein>
    <submittedName>
        <fullName evidence="1">Uncharacterized protein</fullName>
    </submittedName>
</protein>
<evidence type="ECO:0000313" key="2">
    <source>
        <dbReference type="Proteomes" id="UP001152320"/>
    </source>
</evidence>
<gene>
    <name evidence="1" type="ORF">HOLleu_36998</name>
</gene>
<comment type="caution">
    <text evidence="1">The sequence shown here is derived from an EMBL/GenBank/DDBJ whole genome shotgun (WGS) entry which is preliminary data.</text>
</comment>